<protein>
    <submittedName>
        <fullName evidence="2">Uracil DNA glycosylase superfamily protein</fullName>
    </submittedName>
</protein>
<gene>
    <name evidence="2" type="ORF">SAMN04488544_3734</name>
</gene>
<dbReference type="RefSeq" id="WP_091077907.1">
    <property type="nucleotide sequence ID" value="NZ_LT629799.1"/>
</dbReference>
<dbReference type="InterPro" id="IPR036895">
    <property type="entry name" value="Uracil-DNA_glycosylase-like_sf"/>
</dbReference>
<proteinExistence type="predicted"/>
<feature type="domain" description="Uracil-DNA glycosylase-like" evidence="1">
    <location>
        <begin position="89"/>
        <end position="192"/>
    </location>
</feature>
<dbReference type="AlphaFoldDB" id="A0A1H2NC64"/>
<dbReference type="InterPro" id="IPR005122">
    <property type="entry name" value="Uracil-DNA_glycosylase-like"/>
</dbReference>
<dbReference type="Gene3D" id="3.40.470.10">
    <property type="entry name" value="Uracil-DNA glycosylase-like domain"/>
    <property type="match status" value="1"/>
</dbReference>
<sequence>MAESSAEPRAHRDAAFLAAKRARLDEPHVAGLNALAAQVERSTRRPAPRVDPDSGGTAARVLLLLETPSVAGTYGSGLISLDNDDATAANLLRAVQEAGLPREELVVWNAVPWFVGTRERGITPSAAELRLGRTWLLPFLTLLPRLEVVVALGRSAQAAVTHLSTATPELGGRRFTVLLAPHPSQRVYNRPGFEGRARVHAALAGAAAALRPDGPGAGEAR</sequence>
<dbReference type="SUPFAM" id="SSF52141">
    <property type="entry name" value="Uracil-DNA glycosylase-like"/>
    <property type="match status" value="1"/>
</dbReference>
<dbReference type="Pfam" id="PF03167">
    <property type="entry name" value="UDG"/>
    <property type="match status" value="1"/>
</dbReference>
<dbReference type="Proteomes" id="UP000198825">
    <property type="component" value="Chromosome I"/>
</dbReference>
<dbReference type="EMBL" id="LT629799">
    <property type="protein sequence ID" value="SDV03033.1"/>
    <property type="molecule type" value="Genomic_DNA"/>
</dbReference>
<evidence type="ECO:0000259" key="1">
    <source>
        <dbReference type="Pfam" id="PF03167"/>
    </source>
</evidence>
<evidence type="ECO:0000313" key="3">
    <source>
        <dbReference type="Proteomes" id="UP000198825"/>
    </source>
</evidence>
<organism evidence="2 3">
    <name type="scientific">Microlunatus sagamiharensis</name>
    <dbReference type="NCBI Taxonomy" id="546874"/>
    <lineage>
        <taxon>Bacteria</taxon>
        <taxon>Bacillati</taxon>
        <taxon>Actinomycetota</taxon>
        <taxon>Actinomycetes</taxon>
        <taxon>Propionibacteriales</taxon>
        <taxon>Propionibacteriaceae</taxon>
        <taxon>Microlunatus</taxon>
    </lineage>
</organism>
<dbReference type="CDD" id="cd10035">
    <property type="entry name" value="UDG_like"/>
    <property type="match status" value="1"/>
</dbReference>
<accession>A0A1H2NC64</accession>
<dbReference type="OrthoDB" id="4452717at2"/>
<dbReference type="STRING" id="546874.SAMN04488544_3734"/>
<reference evidence="3" key="1">
    <citation type="submission" date="2016-10" db="EMBL/GenBank/DDBJ databases">
        <authorList>
            <person name="Varghese N."/>
            <person name="Submissions S."/>
        </authorList>
    </citation>
    <scope>NUCLEOTIDE SEQUENCE [LARGE SCALE GENOMIC DNA]</scope>
    <source>
        <strain evidence="3">DSM 21743</strain>
    </source>
</reference>
<keyword evidence="3" id="KW-1185">Reference proteome</keyword>
<name>A0A1H2NC64_9ACTN</name>
<evidence type="ECO:0000313" key="2">
    <source>
        <dbReference type="EMBL" id="SDV03033.1"/>
    </source>
</evidence>